<dbReference type="KEGG" id="alam:RT761_00526"/>
<evidence type="ECO:0000259" key="1">
    <source>
        <dbReference type="Pfam" id="PF13470"/>
    </source>
</evidence>
<dbReference type="RefSeq" id="WP_218112536.1">
    <property type="nucleotide sequence ID" value="NZ_CP065383.1"/>
</dbReference>
<evidence type="ECO:0000313" key="3">
    <source>
        <dbReference type="Proteomes" id="UP000594463"/>
    </source>
</evidence>
<name>A0A7T1AJZ7_ATRLM</name>
<dbReference type="InterPro" id="IPR002850">
    <property type="entry name" value="PIN_toxin-like"/>
</dbReference>
<dbReference type="EMBL" id="CP065383">
    <property type="protein sequence ID" value="QPM67325.1"/>
    <property type="molecule type" value="Genomic_DNA"/>
</dbReference>
<dbReference type="AlphaFoldDB" id="A0A7T1AJZ7"/>
<sequence length="142" mass="15940">MKLKKYDGNSVNNIVLDTNVLVSGIINPYGNPAKILNLILNGNLIINADARILTEYERVLKNPKFSFPPDHIKILIQFIFHQCSFIVPSPLQIDLIDESDLPFIEVAIHENIPFITGNKKHFDNIDELKIFSPNSLGSGLDS</sequence>
<proteinExistence type="predicted"/>
<dbReference type="SUPFAM" id="SSF88723">
    <property type="entry name" value="PIN domain-like"/>
    <property type="match status" value="1"/>
</dbReference>
<dbReference type="Proteomes" id="UP000594463">
    <property type="component" value="Chromosome"/>
</dbReference>
<gene>
    <name evidence="2" type="ORF">RT761_00526</name>
</gene>
<dbReference type="InterPro" id="IPR002716">
    <property type="entry name" value="PIN_dom"/>
</dbReference>
<organism evidence="2 3">
    <name type="scientific">Atribacter laminatus</name>
    <dbReference type="NCBI Taxonomy" id="2847778"/>
    <lineage>
        <taxon>Bacteria</taxon>
        <taxon>Pseudomonadati</taxon>
        <taxon>Atribacterota</taxon>
        <taxon>Atribacteria</taxon>
        <taxon>Atribacterales</taxon>
        <taxon>Atribacteraceae</taxon>
        <taxon>Atribacter</taxon>
    </lineage>
</organism>
<keyword evidence="3" id="KW-1185">Reference proteome</keyword>
<dbReference type="Pfam" id="PF13470">
    <property type="entry name" value="PIN_3"/>
    <property type="match status" value="1"/>
</dbReference>
<dbReference type="PANTHER" id="PTHR34610:SF3">
    <property type="entry name" value="SSL7007 PROTEIN"/>
    <property type="match status" value="1"/>
</dbReference>
<dbReference type="PANTHER" id="PTHR34610">
    <property type="entry name" value="SSL7007 PROTEIN"/>
    <property type="match status" value="1"/>
</dbReference>
<dbReference type="NCBIfam" id="TIGR00305">
    <property type="entry name" value="putative toxin-antitoxin system toxin component, PIN family"/>
    <property type="match status" value="1"/>
</dbReference>
<evidence type="ECO:0000313" key="2">
    <source>
        <dbReference type="EMBL" id="QPM67325.1"/>
    </source>
</evidence>
<dbReference type="InterPro" id="IPR029060">
    <property type="entry name" value="PIN-like_dom_sf"/>
</dbReference>
<protein>
    <recommendedName>
        <fullName evidence="1">PIN domain-containing protein</fullName>
    </recommendedName>
</protein>
<reference evidence="2 3" key="1">
    <citation type="journal article" date="2021" name="Nat. Commun.">
        <title>Isolation of a member of the candidate phylum Atribacteria reveals a unique cell membrane structure.</title>
        <authorList>
            <person name="Taiki K."/>
            <person name="Nobu M.K."/>
            <person name="Kusada H."/>
            <person name="Meng X.-Y."/>
            <person name="Hosoki N."/>
            <person name="Uematsu K."/>
            <person name="Yoshioka H."/>
            <person name="Kamagata Y."/>
            <person name="Tamaki H."/>
        </authorList>
    </citation>
    <scope>NUCLEOTIDE SEQUENCE [LARGE SCALE GENOMIC DNA]</scope>
    <source>
        <strain evidence="2 3">RT761</strain>
    </source>
</reference>
<accession>A0A7T1AJZ7</accession>
<feature type="domain" description="PIN" evidence="1">
    <location>
        <begin position="14"/>
        <end position="119"/>
    </location>
</feature>